<accession>A0AAV7DV40</accession>
<reference evidence="1 2" key="1">
    <citation type="submission" date="2021-07" db="EMBL/GenBank/DDBJ databases">
        <title>The Aristolochia fimbriata genome: insights into angiosperm evolution, floral development and chemical biosynthesis.</title>
        <authorList>
            <person name="Jiao Y."/>
        </authorList>
    </citation>
    <scope>NUCLEOTIDE SEQUENCE [LARGE SCALE GENOMIC DNA]</scope>
    <source>
        <strain evidence="1">IBCAS-2021</strain>
        <tissue evidence="1">Leaf</tissue>
    </source>
</reference>
<evidence type="ECO:0000313" key="2">
    <source>
        <dbReference type="Proteomes" id="UP000825729"/>
    </source>
</evidence>
<evidence type="ECO:0000313" key="1">
    <source>
        <dbReference type="EMBL" id="KAG9439426.1"/>
    </source>
</evidence>
<dbReference type="Proteomes" id="UP000825729">
    <property type="component" value="Unassembled WGS sequence"/>
</dbReference>
<protein>
    <submittedName>
        <fullName evidence="1">Uncharacterized protein</fullName>
    </submittedName>
</protein>
<comment type="caution">
    <text evidence="1">The sequence shown here is derived from an EMBL/GenBank/DDBJ whole genome shotgun (WGS) entry which is preliminary data.</text>
</comment>
<dbReference type="EMBL" id="JAINDJ010000008">
    <property type="protein sequence ID" value="KAG9439426.1"/>
    <property type="molecule type" value="Genomic_DNA"/>
</dbReference>
<dbReference type="AlphaFoldDB" id="A0AAV7DV40"/>
<sequence length="137" mass="15698">MGKNEKMPGFTKLHSRSRIIVVEEEDLRKKAWLPSITQRSLFGIASVPVRKSQSSVFPSTIVSQLRATSRNLELHTLKSHRIDWELQQVRKLGVLLDKNINIKQITFQINKFTPDGLSELSEILIRNCGVKEVIFSE</sequence>
<organism evidence="1 2">
    <name type="scientific">Aristolochia fimbriata</name>
    <name type="common">White veined hardy Dutchman's pipe vine</name>
    <dbReference type="NCBI Taxonomy" id="158543"/>
    <lineage>
        <taxon>Eukaryota</taxon>
        <taxon>Viridiplantae</taxon>
        <taxon>Streptophyta</taxon>
        <taxon>Embryophyta</taxon>
        <taxon>Tracheophyta</taxon>
        <taxon>Spermatophyta</taxon>
        <taxon>Magnoliopsida</taxon>
        <taxon>Magnoliidae</taxon>
        <taxon>Piperales</taxon>
        <taxon>Aristolochiaceae</taxon>
        <taxon>Aristolochia</taxon>
    </lineage>
</organism>
<gene>
    <name evidence="1" type="ORF">H6P81_019591</name>
</gene>
<proteinExistence type="predicted"/>
<name>A0AAV7DV40_ARIFI</name>
<keyword evidence="2" id="KW-1185">Reference proteome</keyword>